<dbReference type="InterPro" id="IPR001647">
    <property type="entry name" value="HTH_TetR"/>
</dbReference>
<dbReference type="SUPFAM" id="SSF48498">
    <property type="entry name" value="Tetracyclin repressor-like, C-terminal domain"/>
    <property type="match status" value="1"/>
</dbReference>
<dbReference type="InterPro" id="IPR049397">
    <property type="entry name" value="EthR_C"/>
</dbReference>
<dbReference type="InterPro" id="IPR036271">
    <property type="entry name" value="Tet_transcr_reg_TetR-rel_C_sf"/>
</dbReference>
<dbReference type="Gene3D" id="1.10.10.60">
    <property type="entry name" value="Homeodomain-like"/>
    <property type="match status" value="1"/>
</dbReference>
<dbReference type="OrthoDB" id="2720430at2"/>
<reference evidence="5 6" key="1">
    <citation type="submission" date="2019-03" db="EMBL/GenBank/DDBJ databases">
        <title>Genomic Encyclopedia of Type Strains, Phase IV (KMG-IV): sequencing the most valuable type-strain genomes for metagenomic binning, comparative biology and taxonomic classification.</title>
        <authorList>
            <person name="Goeker M."/>
        </authorList>
    </citation>
    <scope>NUCLEOTIDE SEQUENCE [LARGE SCALE GENOMIC DNA]</scope>
    <source>
        <strain evidence="5 6">DSM 25894</strain>
    </source>
</reference>
<dbReference type="AlphaFoldDB" id="A0A4R3MTB2"/>
<organism evidence="5 6">
    <name type="scientific">Melghiribacillus thermohalophilus</name>
    <dbReference type="NCBI Taxonomy" id="1324956"/>
    <lineage>
        <taxon>Bacteria</taxon>
        <taxon>Bacillati</taxon>
        <taxon>Bacillota</taxon>
        <taxon>Bacilli</taxon>
        <taxon>Bacillales</taxon>
        <taxon>Bacillaceae</taxon>
        <taxon>Melghiribacillus</taxon>
    </lineage>
</organism>
<evidence type="ECO:0000256" key="3">
    <source>
        <dbReference type="PROSITE-ProRule" id="PRU00335"/>
    </source>
</evidence>
<dbReference type="Pfam" id="PF00440">
    <property type="entry name" value="TetR_N"/>
    <property type="match status" value="1"/>
</dbReference>
<gene>
    <name evidence="5" type="ORF">EDD68_11752</name>
</gene>
<dbReference type="SUPFAM" id="SSF46689">
    <property type="entry name" value="Homeodomain-like"/>
    <property type="match status" value="1"/>
</dbReference>
<keyword evidence="1" id="KW-0678">Repressor</keyword>
<comment type="caution">
    <text evidence="5">The sequence shown here is derived from an EMBL/GenBank/DDBJ whole genome shotgun (WGS) entry which is preliminary data.</text>
</comment>
<dbReference type="InterPro" id="IPR009057">
    <property type="entry name" value="Homeodomain-like_sf"/>
</dbReference>
<dbReference type="PROSITE" id="PS50977">
    <property type="entry name" value="HTH_TETR_2"/>
    <property type="match status" value="1"/>
</dbReference>
<name>A0A4R3MTB2_9BACI</name>
<dbReference type="PANTHER" id="PTHR43479">
    <property type="entry name" value="ACREF/ENVCD OPERON REPRESSOR-RELATED"/>
    <property type="match status" value="1"/>
</dbReference>
<dbReference type="GO" id="GO:0003677">
    <property type="term" value="F:DNA binding"/>
    <property type="evidence" value="ECO:0007669"/>
    <property type="project" value="UniProtKB-UniRule"/>
</dbReference>
<feature type="domain" description="HTH tetR-type" evidence="4">
    <location>
        <begin position="16"/>
        <end position="76"/>
    </location>
</feature>
<dbReference type="RefSeq" id="WP_132372407.1">
    <property type="nucleotide sequence ID" value="NZ_SMAN01000017.1"/>
</dbReference>
<feature type="DNA-binding region" description="H-T-H motif" evidence="3">
    <location>
        <begin position="39"/>
        <end position="58"/>
    </location>
</feature>
<evidence type="ECO:0000256" key="1">
    <source>
        <dbReference type="ARBA" id="ARBA00022491"/>
    </source>
</evidence>
<dbReference type="Gene3D" id="1.10.357.10">
    <property type="entry name" value="Tetracycline Repressor, domain 2"/>
    <property type="match status" value="1"/>
</dbReference>
<dbReference type="PANTHER" id="PTHR43479:SF7">
    <property type="entry name" value="TETR-FAMILY TRANSCRIPTIONAL REGULATOR"/>
    <property type="match status" value="1"/>
</dbReference>
<sequence>MRQDDQLLSPRQKQARQTRKELLEAGLDVFLENGFQKSTISQIIKKANKGYGTAYVYFQNKDELLIELMEHVMNRFYDVAELPFQPETKQEAYERIEHQVRLFLKLAVQEREMLKVMKEAIGLSEAVKEKWVEIRERFIRRITEDITYSQHKGLAKSALDAAYIARAWFYANEMFMWDLVENEDLSLDHAAHHLTMLYTGGLYE</sequence>
<dbReference type="Pfam" id="PF21313">
    <property type="entry name" value="EthR_C"/>
    <property type="match status" value="1"/>
</dbReference>
<dbReference type="Proteomes" id="UP000294650">
    <property type="component" value="Unassembled WGS sequence"/>
</dbReference>
<evidence type="ECO:0000313" key="5">
    <source>
        <dbReference type="EMBL" id="TCT19658.1"/>
    </source>
</evidence>
<evidence type="ECO:0000259" key="4">
    <source>
        <dbReference type="PROSITE" id="PS50977"/>
    </source>
</evidence>
<keyword evidence="6" id="KW-1185">Reference proteome</keyword>
<dbReference type="InterPro" id="IPR050624">
    <property type="entry name" value="HTH-type_Tx_Regulator"/>
</dbReference>
<keyword evidence="2 3" id="KW-0238">DNA-binding</keyword>
<proteinExistence type="predicted"/>
<evidence type="ECO:0000313" key="6">
    <source>
        <dbReference type="Proteomes" id="UP000294650"/>
    </source>
</evidence>
<protein>
    <submittedName>
        <fullName evidence="5">TetR family transcriptional regulator</fullName>
    </submittedName>
</protein>
<evidence type="ECO:0000256" key="2">
    <source>
        <dbReference type="ARBA" id="ARBA00023125"/>
    </source>
</evidence>
<dbReference type="PRINTS" id="PR00455">
    <property type="entry name" value="HTHTETR"/>
</dbReference>
<accession>A0A4R3MTB2</accession>
<dbReference type="EMBL" id="SMAN01000017">
    <property type="protein sequence ID" value="TCT19658.1"/>
    <property type="molecule type" value="Genomic_DNA"/>
</dbReference>